<dbReference type="OrthoDB" id="798298at2"/>
<reference evidence="2 3" key="1">
    <citation type="submission" date="2019-02" db="EMBL/GenBank/DDBJ databases">
        <title>Pedobacter sp. RP-3-8 sp. nov., isolated from Arctic soil.</title>
        <authorList>
            <person name="Dahal R.H."/>
        </authorList>
    </citation>
    <scope>NUCLEOTIDE SEQUENCE [LARGE SCALE GENOMIC DNA]</scope>
    <source>
        <strain evidence="2 3">RP-3-8</strain>
    </source>
</reference>
<sequence length="360" mass="40527">MKLIPHRLLFVSMSDTAGGAENILCMVASVTDSPLVFLKHIYNSRLQIPKFLKVKYLTNGSMLLGFFKLVKALYPYRKDYTIISTHPYLNSYLGLLKRVGYIKSNLIVRECTSVFTRYTGIKKLTYQIAYRLGYPAVNLIICQTEIMRSQLLEENKFIPMNKALTKENPIDLNHILKKAEEPLNDSNHNSDFICSAGRLIAEKGFSILIRAFVNIAQQHNNLKLLILGEGKERNNLNSLIKETGLEGRVILMGHVDNPIPYFKKAKLCVVSSIKEGFPNVLLEMMAVSSSSVISTLCAGGIEDIPSIVKVKVNDAIALAAAMDSVLHSYSKDNDVKYYFKRRTPKNYIDSILKEADKLHS</sequence>
<feature type="domain" description="Glycosyl transferase family 1" evidence="1">
    <location>
        <begin position="184"/>
        <end position="340"/>
    </location>
</feature>
<dbReference type="PANTHER" id="PTHR12526">
    <property type="entry name" value="GLYCOSYLTRANSFERASE"/>
    <property type="match status" value="1"/>
</dbReference>
<evidence type="ECO:0000313" key="2">
    <source>
        <dbReference type="EMBL" id="TCC92703.1"/>
    </source>
</evidence>
<dbReference type="CDD" id="cd03811">
    <property type="entry name" value="GT4_GT28_WabH-like"/>
    <property type="match status" value="1"/>
</dbReference>
<dbReference type="InterPro" id="IPR001296">
    <property type="entry name" value="Glyco_trans_1"/>
</dbReference>
<evidence type="ECO:0000313" key="3">
    <source>
        <dbReference type="Proteomes" id="UP000291117"/>
    </source>
</evidence>
<name>A0A4R0N0B1_9SPHI</name>
<protein>
    <submittedName>
        <fullName evidence="2">Glycosyltransferase</fullName>
    </submittedName>
</protein>
<keyword evidence="3" id="KW-1185">Reference proteome</keyword>
<dbReference type="EMBL" id="SJSM01000013">
    <property type="protein sequence ID" value="TCC92703.1"/>
    <property type="molecule type" value="Genomic_DNA"/>
</dbReference>
<comment type="caution">
    <text evidence="2">The sequence shown here is derived from an EMBL/GenBank/DDBJ whole genome shotgun (WGS) entry which is preliminary data.</text>
</comment>
<dbReference type="Gene3D" id="3.40.50.2000">
    <property type="entry name" value="Glycogen Phosphorylase B"/>
    <property type="match status" value="2"/>
</dbReference>
<proteinExistence type="predicted"/>
<organism evidence="2 3">
    <name type="scientific">Pedobacter hiemivivus</name>
    <dbReference type="NCBI Taxonomy" id="2530454"/>
    <lineage>
        <taxon>Bacteria</taxon>
        <taxon>Pseudomonadati</taxon>
        <taxon>Bacteroidota</taxon>
        <taxon>Sphingobacteriia</taxon>
        <taxon>Sphingobacteriales</taxon>
        <taxon>Sphingobacteriaceae</taxon>
        <taxon>Pedobacter</taxon>
    </lineage>
</organism>
<dbReference type="Pfam" id="PF00534">
    <property type="entry name" value="Glycos_transf_1"/>
    <property type="match status" value="1"/>
</dbReference>
<keyword evidence="2" id="KW-0808">Transferase</keyword>
<gene>
    <name evidence="2" type="ORF">EZ444_18365</name>
</gene>
<dbReference type="AlphaFoldDB" id="A0A4R0N0B1"/>
<dbReference type="RefSeq" id="WP_131610606.1">
    <property type="nucleotide sequence ID" value="NZ_SJSM01000013.1"/>
</dbReference>
<dbReference type="SUPFAM" id="SSF53756">
    <property type="entry name" value="UDP-Glycosyltransferase/glycogen phosphorylase"/>
    <property type="match status" value="1"/>
</dbReference>
<dbReference type="Proteomes" id="UP000291117">
    <property type="component" value="Unassembled WGS sequence"/>
</dbReference>
<accession>A0A4R0N0B1</accession>
<evidence type="ECO:0000259" key="1">
    <source>
        <dbReference type="Pfam" id="PF00534"/>
    </source>
</evidence>
<dbReference type="GO" id="GO:0016757">
    <property type="term" value="F:glycosyltransferase activity"/>
    <property type="evidence" value="ECO:0007669"/>
    <property type="project" value="InterPro"/>
</dbReference>